<dbReference type="InterPro" id="IPR017441">
    <property type="entry name" value="Protein_kinase_ATP_BS"/>
</dbReference>
<feature type="compositionally biased region" description="Low complexity" evidence="10">
    <location>
        <begin position="944"/>
        <end position="964"/>
    </location>
</feature>
<dbReference type="PROSITE" id="PS50011">
    <property type="entry name" value="PROTEIN_KINASE_DOM"/>
    <property type="match status" value="1"/>
</dbReference>
<evidence type="ECO:0000256" key="10">
    <source>
        <dbReference type="SAM" id="MobiDB-lite"/>
    </source>
</evidence>
<organism evidence="13 14">
    <name type="scientific">Paragonimus skrjabini miyazakii</name>
    <dbReference type="NCBI Taxonomy" id="59628"/>
    <lineage>
        <taxon>Eukaryota</taxon>
        <taxon>Metazoa</taxon>
        <taxon>Spiralia</taxon>
        <taxon>Lophotrochozoa</taxon>
        <taxon>Platyhelminthes</taxon>
        <taxon>Trematoda</taxon>
        <taxon>Digenea</taxon>
        <taxon>Plagiorchiida</taxon>
        <taxon>Troglotremata</taxon>
        <taxon>Troglotrematidae</taxon>
        <taxon>Paragonimus</taxon>
    </lineage>
</organism>
<feature type="region of interest" description="Disordered" evidence="10">
    <location>
        <begin position="181"/>
        <end position="221"/>
    </location>
</feature>
<keyword evidence="4 9" id="KW-0547">Nucleotide-binding</keyword>
<feature type="compositionally biased region" description="Low complexity" evidence="10">
    <location>
        <begin position="1269"/>
        <end position="1281"/>
    </location>
</feature>
<dbReference type="FunFam" id="1.10.510.10:FF:000521">
    <property type="entry name" value="Tyrosine-protein kinase pr2"/>
    <property type="match status" value="1"/>
</dbReference>
<evidence type="ECO:0000256" key="3">
    <source>
        <dbReference type="ARBA" id="ARBA00022679"/>
    </source>
</evidence>
<dbReference type="InterPro" id="IPR001245">
    <property type="entry name" value="Ser-Thr/Tyr_kinase_cat_dom"/>
</dbReference>
<dbReference type="Pfam" id="PF22931">
    <property type="entry name" value="SAM_TNK"/>
    <property type="match status" value="1"/>
</dbReference>
<dbReference type="InterPro" id="IPR036028">
    <property type="entry name" value="SH3-like_dom_sf"/>
</dbReference>
<dbReference type="SUPFAM" id="SSF56112">
    <property type="entry name" value="Protein kinase-like (PK-like)"/>
    <property type="match status" value="1"/>
</dbReference>
<dbReference type="InterPro" id="IPR011009">
    <property type="entry name" value="Kinase-like_dom_sf"/>
</dbReference>
<evidence type="ECO:0000256" key="9">
    <source>
        <dbReference type="PROSITE-ProRule" id="PRU10141"/>
    </source>
</evidence>
<keyword evidence="7" id="KW-0829">Tyrosine-protein kinase</keyword>
<evidence type="ECO:0000256" key="4">
    <source>
        <dbReference type="ARBA" id="ARBA00022741"/>
    </source>
</evidence>
<comment type="caution">
    <text evidence="13">The sequence shown here is derived from an EMBL/GenBank/DDBJ whole genome shotgun (WGS) entry which is preliminary data.</text>
</comment>
<dbReference type="EC" id="2.7.10.2" evidence="1"/>
<evidence type="ECO:0000256" key="2">
    <source>
        <dbReference type="ARBA" id="ARBA00022443"/>
    </source>
</evidence>
<evidence type="ECO:0000256" key="8">
    <source>
        <dbReference type="ARBA" id="ARBA00047899"/>
    </source>
</evidence>
<feature type="compositionally biased region" description="Basic and acidic residues" evidence="10">
    <location>
        <begin position="201"/>
        <end position="221"/>
    </location>
</feature>
<dbReference type="PROSITE" id="PS00107">
    <property type="entry name" value="PROTEIN_KINASE_ATP"/>
    <property type="match status" value="1"/>
</dbReference>
<feature type="domain" description="Protein kinase" evidence="11">
    <location>
        <begin position="279"/>
        <end position="547"/>
    </location>
</feature>
<dbReference type="InterPro" id="IPR008266">
    <property type="entry name" value="Tyr_kinase_AS"/>
</dbReference>
<evidence type="ECO:0000256" key="7">
    <source>
        <dbReference type="ARBA" id="ARBA00023137"/>
    </source>
</evidence>
<dbReference type="InterPro" id="IPR000719">
    <property type="entry name" value="Prot_kinase_dom"/>
</dbReference>
<dbReference type="SMART" id="SM00285">
    <property type="entry name" value="PBD"/>
    <property type="match status" value="1"/>
</dbReference>
<dbReference type="InterPro" id="IPR050198">
    <property type="entry name" value="Non-receptor_tyrosine_kinases"/>
</dbReference>
<feature type="domain" description="CRIB" evidence="12">
    <location>
        <begin position="721"/>
        <end position="735"/>
    </location>
</feature>
<evidence type="ECO:0000313" key="14">
    <source>
        <dbReference type="Proteomes" id="UP000822476"/>
    </source>
</evidence>
<feature type="compositionally biased region" description="Polar residues" evidence="10">
    <location>
        <begin position="965"/>
        <end position="975"/>
    </location>
</feature>
<keyword evidence="2" id="KW-0728">SH3 domain</keyword>
<comment type="catalytic activity">
    <reaction evidence="8">
        <text>L-threonyl-[protein] + ATP = O-phospho-L-threonyl-[protein] + ADP + H(+)</text>
        <dbReference type="Rhea" id="RHEA:46608"/>
        <dbReference type="Rhea" id="RHEA-COMP:11060"/>
        <dbReference type="Rhea" id="RHEA-COMP:11605"/>
        <dbReference type="ChEBI" id="CHEBI:15378"/>
        <dbReference type="ChEBI" id="CHEBI:30013"/>
        <dbReference type="ChEBI" id="CHEBI:30616"/>
        <dbReference type="ChEBI" id="CHEBI:61977"/>
        <dbReference type="ChEBI" id="CHEBI:456216"/>
        <dbReference type="EC" id="2.7.11.1"/>
    </reaction>
</comment>
<evidence type="ECO:0000256" key="5">
    <source>
        <dbReference type="ARBA" id="ARBA00022777"/>
    </source>
</evidence>
<reference evidence="13" key="1">
    <citation type="submission" date="2019-07" db="EMBL/GenBank/DDBJ databases">
        <title>Annotation for the trematode Paragonimus miyazaki's.</title>
        <authorList>
            <person name="Choi Y.-J."/>
        </authorList>
    </citation>
    <scope>NUCLEOTIDE SEQUENCE</scope>
    <source>
        <strain evidence="13">Japan</strain>
    </source>
</reference>
<evidence type="ECO:0000259" key="12">
    <source>
        <dbReference type="PROSITE" id="PS50108"/>
    </source>
</evidence>
<dbReference type="PROSITE" id="PS50108">
    <property type="entry name" value="CRIB"/>
    <property type="match status" value="1"/>
</dbReference>
<feature type="region of interest" description="Disordered" evidence="10">
    <location>
        <begin position="1269"/>
        <end position="1334"/>
    </location>
</feature>
<feature type="region of interest" description="Disordered" evidence="10">
    <location>
        <begin position="246"/>
        <end position="266"/>
    </location>
</feature>
<feature type="compositionally biased region" description="Low complexity" evidence="10">
    <location>
        <begin position="1298"/>
        <end position="1321"/>
    </location>
</feature>
<dbReference type="GO" id="GO:0004715">
    <property type="term" value="F:non-membrane spanning protein tyrosine kinase activity"/>
    <property type="evidence" value="ECO:0007669"/>
    <property type="project" value="UniProtKB-EC"/>
</dbReference>
<dbReference type="PRINTS" id="PR00109">
    <property type="entry name" value="TYRKINASE"/>
</dbReference>
<accession>A0A8S9ZAB4</accession>
<dbReference type="Gene3D" id="3.30.200.20">
    <property type="entry name" value="Phosphorylase Kinase, domain 1"/>
    <property type="match status" value="1"/>
</dbReference>
<dbReference type="EMBL" id="JTDE01000830">
    <property type="protein sequence ID" value="KAF7260247.1"/>
    <property type="molecule type" value="Genomic_DNA"/>
</dbReference>
<keyword evidence="5" id="KW-0418">Kinase</keyword>
<dbReference type="InterPro" id="IPR055175">
    <property type="entry name" value="ACK/TNK-like_SAM"/>
</dbReference>
<feature type="binding site" evidence="9">
    <location>
        <position position="311"/>
    </location>
    <ligand>
        <name>ATP</name>
        <dbReference type="ChEBI" id="CHEBI:30616"/>
    </ligand>
</feature>
<dbReference type="SMART" id="SM00219">
    <property type="entry name" value="TyrKc"/>
    <property type="match status" value="1"/>
</dbReference>
<keyword evidence="3" id="KW-0808">Transferase</keyword>
<gene>
    <name evidence="13" type="ORF">EG68_02536</name>
</gene>
<dbReference type="Gene3D" id="1.10.510.10">
    <property type="entry name" value="Transferase(Phosphotransferase) domain 1"/>
    <property type="match status" value="1"/>
</dbReference>
<dbReference type="InterPro" id="IPR049587">
    <property type="entry name" value="TNK-like_SAM"/>
</dbReference>
<evidence type="ECO:0000313" key="13">
    <source>
        <dbReference type="EMBL" id="KAF7260247.1"/>
    </source>
</evidence>
<dbReference type="CDD" id="cd09539">
    <property type="entry name" value="SAM_TNK-like"/>
    <property type="match status" value="1"/>
</dbReference>
<dbReference type="InterPro" id="IPR000095">
    <property type="entry name" value="CRIB_dom"/>
</dbReference>
<feature type="region of interest" description="Disordered" evidence="10">
    <location>
        <begin position="1402"/>
        <end position="1428"/>
    </location>
</feature>
<dbReference type="OrthoDB" id="4062651at2759"/>
<dbReference type="PANTHER" id="PTHR24418">
    <property type="entry name" value="TYROSINE-PROTEIN KINASE"/>
    <property type="match status" value="1"/>
</dbReference>
<proteinExistence type="predicted"/>
<dbReference type="SUPFAM" id="SSF50044">
    <property type="entry name" value="SH3-domain"/>
    <property type="match status" value="1"/>
</dbReference>
<sequence>MLTAPQPLSSSVGINRAVVGNGRRRLSPTPSEQSYQTIGTNPASLFSVSQADVASDSLSLATIATGDLVGGGLWERQDRKSLQPMMPFGCAFVRAQPPSFLNLPTRRHQPTREKDLFEFLKEAELEHYYTALTTHLKVRSVEQIKYVEDTDLTELGFSRPEQRRLRKYFNRECPQTTMGKLRKRLSRSTTGPRSSSVSRSSTERIDNGKNIVDHSDQHGRSSDCTLIVSEDNEILEVAQPRVKSGSSRWSISRTRSGRGGQGTEDTRKPVYRVIPSDQLETGTSLGEGEFGRVCQGVWRPESGGVVQVAVKILELHRLQEDLTEFFKEIALMHQLNHPDIVRLYGVCVDCMDSIKIVTELAPLRSLLECLREPELRTSLPVPVLHRFAVQIARAMTYLEELGLVHRDLAARNVLVFSKDVVKLSDFGMSRALQLGKSYYQSNLNVNLKLPIAWCAPECIHNFQFTSSSDVWAYGVTLWELFTYGFTPWAGLTGRQILEAIDIPRATRLDQPDACPDAIYDAVMRACWTHESRGRPTFAQLLSMLPRLCPERWQTTRDYRPDTDTDEVDNEQRDDAVEDHDEHVHVFRSSGMRSLGRHLSVRANELVYVLGKRSSRLWKVITHQTGQIGCLPTAILKPYNQDLHNSKDVSVNSETALNNTVAADSGTLLASKPLLRTSRRASLSDLAFRKTVSRLTKLGASMGAGGSTHTGSRVVRLTGDRISLPQNDFRHIGHVGSDGRIFGDLGFSHNGSEDRPESSAVAAAVSEATPDTSSTQNEVSEIVRKQSPVPQISPRMDANSNATLPTQPRESFVVDAISEQTGFCSNQHPGVNGTDRVYGERADRSKPITETDIDSVGLTFGTSLLDEVFKCFSINGVAINGTHEPASGMDTAQQVDSSSLSDELATKAVSTIYSSSPINVTDDDRADLLSTRPKSRSRQNGLELTTSLPSSVPHSSPSRTSSNSSYRNMFSPTAVTECSDRVSRPTSRITDGDPAEDSSATPSLRSRWKRSTFGSLTRRSSSVSKVNGGAHSTGTLGRKGSEPPDSLYSNRRLTISRPILIGKPTVLCQSPDPAISDCRSSASTSCSTITSLNDHCSVSHESLGGLSATSRDSSLTMISSSNGYAPSNMEDENGLSDTVSYSSHARVNGDEVRSIYSCSMSPAQSLCSINAAGRANGVSVDRGVRVLRGGDMVFRAATNTAGGGGGSTLNTRRRVGAPMISSGYTNEARSTTTRLRNPYVPLQNKHRSPDYLSAGLGSNQLLSRLDGLTISGTTSAGPTTAARRTHDDLSTRMAGRRFSASSSSSSSSSVLSTPSPLVTSPARTHQDRVTGSTVRPQTTVTCTSGLTCNSSSNLGLLDGTIASFWGSTFADMLNDRHMSSDRERIPTLTGCFEPRASAIKPSVKPLLPDLSSGPSRAIARDDDDDVLAV</sequence>
<dbReference type="GO" id="GO:0004674">
    <property type="term" value="F:protein serine/threonine kinase activity"/>
    <property type="evidence" value="ECO:0007669"/>
    <property type="project" value="UniProtKB-EC"/>
</dbReference>
<dbReference type="InterPro" id="IPR020635">
    <property type="entry name" value="Tyr_kinase_cat_dom"/>
</dbReference>
<dbReference type="PROSITE" id="PS00109">
    <property type="entry name" value="PROTEIN_KINASE_TYR"/>
    <property type="match status" value="1"/>
</dbReference>
<feature type="compositionally biased region" description="Low complexity" evidence="10">
    <location>
        <begin position="187"/>
        <end position="200"/>
    </location>
</feature>
<keyword evidence="6 9" id="KW-0067">ATP-binding</keyword>
<protein>
    <recommendedName>
        <fullName evidence="1">non-specific protein-tyrosine kinase</fullName>
        <ecNumber evidence="1">2.7.10.2</ecNumber>
    </recommendedName>
</protein>
<dbReference type="Pfam" id="PF07714">
    <property type="entry name" value="PK_Tyr_Ser-Thr"/>
    <property type="match status" value="1"/>
</dbReference>
<feature type="region of interest" description="Disordered" evidence="10">
    <location>
        <begin position="915"/>
        <end position="1048"/>
    </location>
</feature>
<evidence type="ECO:0000259" key="11">
    <source>
        <dbReference type="PROSITE" id="PS50011"/>
    </source>
</evidence>
<evidence type="ECO:0000256" key="6">
    <source>
        <dbReference type="ARBA" id="ARBA00022840"/>
    </source>
</evidence>
<dbReference type="Proteomes" id="UP000822476">
    <property type="component" value="Unassembled WGS sequence"/>
</dbReference>
<keyword evidence="14" id="KW-1185">Reference proteome</keyword>
<feature type="compositionally biased region" description="Polar residues" evidence="10">
    <location>
        <begin position="1011"/>
        <end position="1034"/>
    </location>
</feature>
<name>A0A8S9ZAB4_9TREM</name>
<evidence type="ECO:0000256" key="1">
    <source>
        <dbReference type="ARBA" id="ARBA00011903"/>
    </source>
</evidence>
<dbReference type="GO" id="GO:0005524">
    <property type="term" value="F:ATP binding"/>
    <property type="evidence" value="ECO:0007669"/>
    <property type="project" value="UniProtKB-UniRule"/>
</dbReference>